<evidence type="ECO:0000256" key="7">
    <source>
        <dbReference type="ARBA" id="ARBA00022679"/>
    </source>
</evidence>
<comment type="pathway">
    <text evidence="2 15">Bacterial outer membrane biogenesis; LPS core biosynthesis.</text>
</comment>
<dbReference type="NCBIfam" id="NF002475">
    <property type="entry name" value="PRK01723.1"/>
    <property type="match status" value="1"/>
</dbReference>
<keyword evidence="8 15" id="KW-0547">Nucleotide-binding</keyword>
<gene>
    <name evidence="15" type="primary">kdkA</name>
    <name evidence="16" type="ORF">C8D85_0846</name>
</gene>
<evidence type="ECO:0000256" key="6">
    <source>
        <dbReference type="ARBA" id="ARBA00022519"/>
    </source>
</evidence>
<dbReference type="SUPFAM" id="SSF56112">
    <property type="entry name" value="Protein kinase-like (PK-like)"/>
    <property type="match status" value="1"/>
</dbReference>
<dbReference type="EC" id="2.7.1.166" evidence="4 15"/>
<evidence type="ECO:0000256" key="1">
    <source>
        <dbReference type="ARBA" id="ARBA00004515"/>
    </source>
</evidence>
<dbReference type="UniPathway" id="UPA00958"/>
<protein>
    <recommendedName>
        <fullName evidence="13 15">3-deoxy-D-manno-octulosonic acid kinase</fullName>
        <shortName evidence="15">Kdo kinase</shortName>
        <ecNumber evidence="4 15">2.7.1.166</ecNumber>
    </recommendedName>
</protein>
<organism evidence="16 17">
    <name type="scientific">Marinomonas communis</name>
    <dbReference type="NCBI Taxonomy" id="28254"/>
    <lineage>
        <taxon>Bacteria</taxon>
        <taxon>Pseudomonadati</taxon>
        <taxon>Pseudomonadota</taxon>
        <taxon>Gammaproteobacteria</taxon>
        <taxon>Oceanospirillales</taxon>
        <taxon>Oceanospirillaceae</taxon>
        <taxon>Marinomonas</taxon>
    </lineage>
</organism>
<dbReference type="HAMAP" id="MF_00521">
    <property type="entry name" value="KDO_kinase"/>
    <property type="match status" value="1"/>
</dbReference>
<dbReference type="GO" id="GO:0016301">
    <property type="term" value="F:kinase activity"/>
    <property type="evidence" value="ECO:0007669"/>
    <property type="project" value="UniProtKB-KW"/>
</dbReference>
<evidence type="ECO:0000256" key="4">
    <source>
        <dbReference type="ARBA" id="ARBA00011988"/>
    </source>
</evidence>
<dbReference type="GO" id="GO:0009244">
    <property type="term" value="P:lipopolysaccharide core region biosynthetic process"/>
    <property type="evidence" value="ECO:0007669"/>
    <property type="project" value="UniProtKB-UniRule"/>
</dbReference>
<accession>A0A4R6XCR1</accession>
<dbReference type="GO" id="GO:0016773">
    <property type="term" value="F:phosphotransferase activity, alcohol group as acceptor"/>
    <property type="evidence" value="ECO:0007669"/>
    <property type="project" value="UniProtKB-UniRule"/>
</dbReference>
<sequence length="236" mass="27584">MPSIHPTASSDILFISPGNPGVTKEWFTPEYWHSQDRLIHTAVGRGTVWFLDTPVGQTVLRRYRRGGFIAKFNTFHFFTQPIEQTRAFKELALLERLQQLGLPAPKPVAGMIRRNGLFYQAWLMTQVIPNAKDLYECLQQTSLEEAVWQRIGRTIAEFHKHNVYHSDLNCHNIMIDTSFQVWVIDFDKCSIRNDQKSWKKENLERLKRSFLKEQGKHAQFQFSEDAWQALLQGYDA</sequence>
<comment type="catalytic activity">
    <reaction evidence="14 15">
        <text>an alpha-Kdo-(2-&gt;6)-lipid IVA + ATP = a 4-O-phospho-alpha-Kdo-(2-&gt;6)-lipid IVA + ADP + H(+)</text>
        <dbReference type="Rhea" id="RHEA:74271"/>
        <dbReference type="ChEBI" id="CHEBI:15378"/>
        <dbReference type="ChEBI" id="CHEBI:30616"/>
        <dbReference type="ChEBI" id="CHEBI:176428"/>
        <dbReference type="ChEBI" id="CHEBI:193140"/>
        <dbReference type="ChEBI" id="CHEBI:456216"/>
        <dbReference type="EC" id="2.7.1.166"/>
    </reaction>
</comment>
<name>A0A4R6XCR1_9GAMM</name>
<keyword evidence="17" id="KW-1185">Reference proteome</keyword>
<proteinExistence type="inferred from homology"/>
<keyword evidence="10 15" id="KW-0067">ATP-binding</keyword>
<evidence type="ECO:0000256" key="13">
    <source>
        <dbReference type="ARBA" id="ARBA00029511"/>
    </source>
</evidence>
<dbReference type="GO" id="GO:0005886">
    <property type="term" value="C:plasma membrane"/>
    <property type="evidence" value="ECO:0007669"/>
    <property type="project" value="UniProtKB-SubCell"/>
</dbReference>
<comment type="caution">
    <text evidence="16">The sequence shown here is derived from an EMBL/GenBank/DDBJ whole genome shotgun (WGS) entry which is preliminary data.</text>
</comment>
<evidence type="ECO:0000256" key="15">
    <source>
        <dbReference type="HAMAP-Rule" id="MF_00521"/>
    </source>
</evidence>
<keyword evidence="6 15" id="KW-0997">Cell inner membrane</keyword>
<dbReference type="InterPro" id="IPR011009">
    <property type="entry name" value="Kinase-like_dom_sf"/>
</dbReference>
<evidence type="ECO:0000313" key="16">
    <source>
        <dbReference type="EMBL" id="TDR15480.1"/>
    </source>
</evidence>
<keyword evidence="11 15" id="KW-0448">Lipopolysaccharide biosynthesis</keyword>
<evidence type="ECO:0000256" key="11">
    <source>
        <dbReference type="ARBA" id="ARBA00022985"/>
    </source>
</evidence>
<comment type="similarity">
    <text evidence="3 15">Belongs to the protein kinase superfamily. KdkA/RfaP family.</text>
</comment>
<reference evidence="16 17" key="1">
    <citation type="submission" date="2019-03" db="EMBL/GenBank/DDBJ databases">
        <title>Genomic Encyclopedia of Type Strains, Phase IV (KMG-IV): sequencing the most valuable type-strain genomes for metagenomic binning, comparative biology and taxonomic classification.</title>
        <authorList>
            <person name="Goeker M."/>
        </authorList>
    </citation>
    <scope>NUCLEOTIDE SEQUENCE [LARGE SCALE GENOMIC DNA]</scope>
    <source>
        <strain evidence="16 17">DSM 5604</strain>
    </source>
</reference>
<dbReference type="InterPro" id="IPR022826">
    <property type="entry name" value="KDO_kinase"/>
</dbReference>
<evidence type="ECO:0000256" key="2">
    <source>
        <dbReference type="ARBA" id="ARBA00004713"/>
    </source>
</evidence>
<evidence type="ECO:0000256" key="14">
    <source>
        <dbReference type="ARBA" id="ARBA00034417"/>
    </source>
</evidence>
<evidence type="ECO:0000256" key="3">
    <source>
        <dbReference type="ARBA" id="ARBA00010327"/>
    </source>
</evidence>
<comment type="function">
    <text evidence="15">Catalyzes the ATP-dependent phosphorylation of the 3-deoxy-D-manno-octulosonic acid (Kdo) residue in Kdo-lipid IV(A) at the 4-OH position.</text>
</comment>
<evidence type="ECO:0000256" key="12">
    <source>
        <dbReference type="ARBA" id="ARBA00023136"/>
    </source>
</evidence>
<evidence type="ECO:0000256" key="9">
    <source>
        <dbReference type="ARBA" id="ARBA00022777"/>
    </source>
</evidence>
<keyword evidence="5 15" id="KW-1003">Cell membrane</keyword>
<dbReference type="OrthoDB" id="6854449at2"/>
<keyword evidence="12 15" id="KW-0472">Membrane</keyword>
<evidence type="ECO:0000313" key="17">
    <source>
        <dbReference type="Proteomes" id="UP000295729"/>
    </source>
</evidence>
<keyword evidence="9 15" id="KW-0418">Kinase</keyword>
<dbReference type="Pfam" id="PF06293">
    <property type="entry name" value="Kdo"/>
    <property type="match status" value="1"/>
</dbReference>
<dbReference type="Proteomes" id="UP000295729">
    <property type="component" value="Unassembled WGS sequence"/>
</dbReference>
<dbReference type="GO" id="GO:0005524">
    <property type="term" value="F:ATP binding"/>
    <property type="evidence" value="ECO:0007669"/>
    <property type="project" value="UniProtKB-UniRule"/>
</dbReference>
<dbReference type="RefSeq" id="WP_133560092.1">
    <property type="nucleotide sequence ID" value="NZ_SNZA01000001.1"/>
</dbReference>
<evidence type="ECO:0000256" key="10">
    <source>
        <dbReference type="ARBA" id="ARBA00022840"/>
    </source>
</evidence>
<dbReference type="Gene3D" id="1.10.510.10">
    <property type="entry name" value="Transferase(Phosphotransferase) domain 1"/>
    <property type="match status" value="1"/>
</dbReference>
<dbReference type="AlphaFoldDB" id="A0A4R6XCR1"/>
<evidence type="ECO:0000256" key="8">
    <source>
        <dbReference type="ARBA" id="ARBA00022741"/>
    </source>
</evidence>
<dbReference type="EMBL" id="SNZA01000001">
    <property type="protein sequence ID" value="TDR15480.1"/>
    <property type="molecule type" value="Genomic_DNA"/>
</dbReference>
<evidence type="ECO:0000256" key="5">
    <source>
        <dbReference type="ARBA" id="ARBA00022475"/>
    </source>
</evidence>
<comment type="subcellular location">
    <subcellularLocation>
        <location evidence="1 15">Cell inner membrane</location>
        <topology evidence="1 15">Peripheral membrane protein</topology>
        <orientation evidence="1 15">Cytoplasmic side</orientation>
    </subcellularLocation>
</comment>
<feature type="active site" evidence="15">
    <location>
        <position position="167"/>
    </location>
</feature>
<keyword evidence="7 15" id="KW-0808">Transferase</keyword>